<proteinExistence type="predicted"/>
<name>A0ABQ1UWC2_9NOCA</name>
<comment type="caution">
    <text evidence="2">The sequence shown here is derived from an EMBL/GenBank/DDBJ whole genome shotgun (WGS) entry which is preliminary data.</text>
</comment>
<organism evidence="2 3">
    <name type="scientific">Williamsia phyllosphaerae</name>
    <dbReference type="NCBI Taxonomy" id="885042"/>
    <lineage>
        <taxon>Bacteria</taxon>
        <taxon>Bacillati</taxon>
        <taxon>Actinomycetota</taxon>
        <taxon>Actinomycetes</taxon>
        <taxon>Mycobacteriales</taxon>
        <taxon>Nocardiaceae</taxon>
        <taxon>Williamsia</taxon>
    </lineage>
</organism>
<evidence type="ECO:0000256" key="1">
    <source>
        <dbReference type="SAM" id="MobiDB-lite"/>
    </source>
</evidence>
<dbReference type="Proteomes" id="UP000632454">
    <property type="component" value="Unassembled WGS sequence"/>
</dbReference>
<gene>
    <name evidence="2" type="ORF">GCM10007298_25620</name>
</gene>
<keyword evidence="3" id="KW-1185">Reference proteome</keyword>
<reference evidence="3" key="1">
    <citation type="journal article" date="2019" name="Int. J. Syst. Evol. Microbiol.">
        <title>The Global Catalogue of Microorganisms (GCM) 10K type strain sequencing project: providing services to taxonomists for standard genome sequencing and annotation.</title>
        <authorList>
            <consortium name="The Broad Institute Genomics Platform"/>
            <consortium name="The Broad Institute Genome Sequencing Center for Infectious Disease"/>
            <person name="Wu L."/>
            <person name="Ma J."/>
        </authorList>
    </citation>
    <scope>NUCLEOTIDE SEQUENCE [LARGE SCALE GENOMIC DNA]</scope>
    <source>
        <strain evidence="3">CCM 7855</strain>
    </source>
</reference>
<dbReference type="EMBL" id="BMCS01000001">
    <property type="protein sequence ID" value="GGF28687.1"/>
    <property type="molecule type" value="Genomic_DNA"/>
</dbReference>
<protein>
    <submittedName>
        <fullName evidence="2">Uncharacterized protein</fullName>
    </submittedName>
</protein>
<evidence type="ECO:0000313" key="3">
    <source>
        <dbReference type="Proteomes" id="UP000632454"/>
    </source>
</evidence>
<evidence type="ECO:0000313" key="2">
    <source>
        <dbReference type="EMBL" id="GGF28687.1"/>
    </source>
</evidence>
<sequence length="73" mass="7433">MAFSDFARTSSSETIIRLPPLTPSSTNGVGDANDDGWVLLLGTPVGLAPVHPATISATIVTISATQATPGRGR</sequence>
<feature type="region of interest" description="Disordered" evidence="1">
    <location>
        <begin position="1"/>
        <end position="29"/>
    </location>
</feature>
<accession>A0ABQ1UWC2</accession>